<dbReference type="InterPro" id="IPR003961">
    <property type="entry name" value="FN3_dom"/>
</dbReference>
<dbReference type="Gene3D" id="2.60.120.260">
    <property type="entry name" value="Galactose-binding domain-like"/>
    <property type="match status" value="1"/>
</dbReference>
<sequence length="2996" mass="350422">MSFTINIFNNKFKPKHQNARNDFKKAVKNNNINTRFRVPYSGTRKTIDCTPCISGNTKVIKQFKYTNKCESDCNTGINKIKRSKDGIITDSNFRFTMLEVLERNNKTYQQNAYNFFDQGTNTNNYLINNNEMGFNTTNNGGVKCGKAVYKYSNPLYQNNSSVPSSNRLHLLKKHTIMKSQIENCKNNEDCIDLPGHKLVGGEKSTVINCKPSRINGQKQTCSSLPPLPKSRISFQPTVCCDDDKSRVSDNEFDFNILEIIEGEESVFETDVQLNKQVINDSLERNSNIIIVSGTLNDRSIILNWNMPENKVDFFSYNLYNNDEFVKRITDINVLTHTIDDLIYSKRYIFQIELEETNKNILSNKLSIIPIETINLITNLDIDILSHDKKLTLNIRNDVLLNEYTYTIYYKSGENWIEIFNKDTTTYKSPSLIIKTIKNLENWKQYNFKIIGKDVNNNERVKYEFTTLNNIISLNNNEEYDFYNTITFPINYELIITMSNNIINSNQNVCLLTTNDNYNFDLSNIDNKNEYLMININNDNQLQLIIYIEMGYIIKTYSKNINDLLYDGENIMYLSFYKDKLLFKINNIVIFDEVIEIYFRQKIDNVYLYKANDIQIISLNEIITPLDTMPPNVVENFVITIEQNRVKISWDIITNDTIKEYIIYKNQKVYKIISTNEIISSTSYDVISGNVYFMDTDVKLDKEYIYEIEVVDTNNNKSEKILQKIVLTDKTPPLYLKKIDIESFDGESKIQWENNNNYYDVGGYNLLRKQDNMDWIEINNFQYEKNKKYEYIDTGLINGKIYYYKLEVVDNTGNISINNKIFSGTPYSIPKIKNFVVLSGNEQASLSWDKSTSGIFNLYKITRFPNINSETHSEIVGSSSKIDFPIYINNIDITTFVDYSLKNDIEYTYSIVEIDNLYNSSVEIKKTVIPKKESPDDFLNVSFNSSTSDLNSLTIDWNADKTNNFVVYKIYINNKKRDRLFSLNTKKIGNNIYTLSNLENNKSYNIALVELNNKKHITNTYYFKGSPIDIPPSPPTNVSCIPSKSQVYLSWNNNTEIDLSEYFIYKNDKLLKKISYLFNEWIDYDVKLGEDYSYYIIACDKGLNKSKKSKIITCKIEEVVGPPKTPTNIMIHPKKNNLEIVFDENTEKDLHDYNIYKNGVLFDKIYKMEDKYYNKTIIPYENHSHSSFKNGGATGLDRDLSDFWKGNMNDNGWISDIDKPITIKKGLHDYTSTHWIQFDMKNNQNILGFIYKPISKLIYNKKISIKISPVDNNWSNENWIEIVKNKSELLLSQPLNENEMKLFFPETINGRFIRIYIFDFEDQAGGNFTILYDLKHNLKQIKYIDRQVLLNNHYRYNISARDIYKQESIISTTLISSPVDLFPGNPSLPLNFTGIEKSEKVILKWLKNNESDVKYYYIYRSIASNDYQLIYKLGINSIELTLVGDMYQMADANLTNGETYKYKITAVDDEFNESLTSAELVLTPQNIVPHKPNELKLIPGFNSMKLVWRENDDDIDKYKIYRGLTNSVQHVYDINSNNWSILGKNICFVDINVLNNTEYFYSLTAVDKINQESEKTDIIIGIPQDNPPKKPNILNISNHDNYLSLVIELNTIEFDIFSYILYRSVDNINYEIINFIYTDYYIINLPLNNYIFSSFKKGNDKKYKDPRINIFNAATNKSWIANDNNPYLELIIPETDIDKTIIGLAIQGMDDLNYPKKFKFKTTTTNVYPDKWDLFDNDLIYVENNYNMSKTLFKVLFKEKKRNIKKIRIEPLNTIDSWKGRYFSMKCGLLIENNIIDKNIIYNDYNLINGKKYYYKLQTRDVKDNSSIFSDVVSSIPTDFSPPEEISKLTVENFYKSIKLIWDSSNDIRFSYYKIYKQGVFYSNTFDSTYTDNINIENNIKYVYNVNAVDIYGNESNKGIEGVGYSIISDIPTFTIEKTSHNSINIRCSLYNSRTILQRDIFYIASYNKSGESGNIIHSNSNFILLDNLQPDSVYEIKIKYMIDSLEGGYSSIKTIKTQKVPSGLNDIGIITNFVYEYDNRNINLSWDKNINVWDLKEYYITIKKNTGKDSITNMEDIIVKKDINKYVVEKFDSSTIYEIKIYSKTELDILSNPAIINIETPEMPDKKLYDETLKTINDIEKNINIFTIKEISDAILKLENNKIHGDFVDKVKILMIALKERKTYLESYNETNDKIEEINILLNNKNINDINIFLTNQLEFVSNIDLRDKYDFKIKQINNLLISNTNKNATQDNINYMTNALLNGILVDFVVKYELLSSFIPIPELVNIYNNLFLEYTDKKNILENREKERKSTIAIIDEIKTKTKDSSIVDINILQILLIEVEKHKPYSFDNNLELSFNEEKTKLIRLIDQLKVKEKEQLTWLSKKIEKKKIINYSYNKSFITWENESFKGLSIIILNTGINVYFDWMELNSYFENYIYFNENIKIQELLNTYTFRVNVVRYLQSNKGYKTVHKDVNVKFRRIYNTKYTGEVYISNDDVYPDKKNIFIAGDLLTIGDKWLYKDSLSGDSNIFKTFTFEDVKSNIKNDGIIKNSFFEYKNIGKSTFQMYDDVDFTLIQNKESQGKLIKNVDSVNNNIMNTLTLNQVSLGFPNKNITLQESIKSMTMWFKNWNSEILFSYNDITINNDEEIQNITVLDENARNVYIIKKATNTNVNIYNNNKWIFLYLEFLTPISQINKNDIKINSDGDVDLGEINFYKKKLSYEQIKKISQKNTVSYKINVKNAETITNSSIFLKPDDSENYDNVLIGVKNMNYTSIYINTLFKTELTKKWKLISGTFKKRLIVDKDIYTTEGFDDLLYSLRVGENYPKCVGISKIDNKYYLMERTLEQLITTGDNSWILEDELTSDHNWEKFFLYIRDENNKLELPTINIINSLDKLNIITLNQLYYIVFPRDSVLYNNIINKVDIIDVFINNIYSEGTPLINNDIWVDTIINIIKNKKAVIIKYYDGVYTFYILFKFVYKMIDFPIDIIFNTIVN</sequence>
<dbReference type="InterPro" id="IPR013783">
    <property type="entry name" value="Ig-like_fold"/>
</dbReference>
<organism evidence="2">
    <name type="scientific">viral metagenome</name>
    <dbReference type="NCBI Taxonomy" id="1070528"/>
    <lineage>
        <taxon>unclassified sequences</taxon>
        <taxon>metagenomes</taxon>
        <taxon>organismal metagenomes</taxon>
    </lineage>
</organism>
<evidence type="ECO:0000259" key="1">
    <source>
        <dbReference type="SMART" id="SM00060"/>
    </source>
</evidence>
<dbReference type="Gene3D" id="2.60.40.10">
    <property type="entry name" value="Immunoglobulins"/>
    <property type="match status" value="6"/>
</dbReference>
<feature type="domain" description="Fibronectin type-III" evidence="1">
    <location>
        <begin position="1382"/>
        <end position="1473"/>
    </location>
</feature>
<name>A0A6C0C1U3_9ZZZZ</name>
<dbReference type="SUPFAM" id="SSF49265">
    <property type="entry name" value="Fibronectin type III"/>
    <property type="match status" value="5"/>
</dbReference>
<feature type="domain" description="Fibronectin type-III" evidence="1">
    <location>
        <begin position="280"/>
        <end position="362"/>
    </location>
</feature>
<reference evidence="2" key="1">
    <citation type="journal article" date="2020" name="Nature">
        <title>Giant virus diversity and host interactions through global metagenomics.</title>
        <authorList>
            <person name="Schulz F."/>
            <person name="Roux S."/>
            <person name="Paez-Espino D."/>
            <person name="Jungbluth S."/>
            <person name="Walsh D.A."/>
            <person name="Denef V.J."/>
            <person name="McMahon K.D."/>
            <person name="Konstantinidis K.T."/>
            <person name="Eloe-Fadrosh E.A."/>
            <person name="Kyrpides N.C."/>
            <person name="Woyke T."/>
        </authorList>
    </citation>
    <scope>NUCLEOTIDE SEQUENCE</scope>
    <source>
        <strain evidence="2">GVMAG-M-3300020185-18</strain>
    </source>
</reference>
<feature type="domain" description="Fibronectin type-III" evidence="1">
    <location>
        <begin position="729"/>
        <end position="815"/>
    </location>
</feature>
<protein>
    <recommendedName>
        <fullName evidence="1">Fibronectin type-III domain-containing protein</fullName>
    </recommendedName>
</protein>
<feature type="domain" description="Fibronectin type-III" evidence="1">
    <location>
        <begin position="934"/>
        <end position="1017"/>
    </location>
</feature>
<accession>A0A6C0C1U3</accession>
<feature type="domain" description="Fibronectin type-III" evidence="1">
    <location>
        <begin position="1031"/>
        <end position="1105"/>
    </location>
</feature>
<feature type="domain" description="Fibronectin type-III" evidence="1">
    <location>
        <begin position="630"/>
        <end position="717"/>
    </location>
</feature>
<dbReference type="EMBL" id="MN739320">
    <property type="protein sequence ID" value="QHS98655.1"/>
    <property type="molecule type" value="Genomic_DNA"/>
</dbReference>
<dbReference type="InterPro" id="IPR008979">
    <property type="entry name" value="Galactose-bd-like_sf"/>
</dbReference>
<proteinExistence type="predicted"/>
<dbReference type="SUPFAM" id="SSF49785">
    <property type="entry name" value="Galactose-binding domain-like"/>
    <property type="match status" value="1"/>
</dbReference>
<feature type="domain" description="Fibronectin type-III" evidence="1">
    <location>
        <begin position="828"/>
        <end position="920"/>
    </location>
</feature>
<dbReference type="SMART" id="SM00060">
    <property type="entry name" value="FN3"/>
    <property type="match status" value="10"/>
</dbReference>
<feature type="domain" description="Fibronectin type-III" evidence="1">
    <location>
        <begin position="1488"/>
        <end position="1572"/>
    </location>
</feature>
<dbReference type="InterPro" id="IPR036116">
    <property type="entry name" value="FN3_sf"/>
</dbReference>
<feature type="domain" description="Fibronectin type-III" evidence="1">
    <location>
        <begin position="2027"/>
        <end position="2111"/>
    </location>
</feature>
<evidence type="ECO:0000313" key="2">
    <source>
        <dbReference type="EMBL" id="QHS98655.1"/>
    </source>
</evidence>
<feature type="domain" description="Fibronectin type-III" evidence="1">
    <location>
        <begin position="1842"/>
        <end position="2007"/>
    </location>
</feature>